<proteinExistence type="predicted"/>
<dbReference type="EMBL" id="JAHZIK010000016">
    <property type="protein sequence ID" value="MBW7452755.1"/>
    <property type="molecule type" value="Genomic_DNA"/>
</dbReference>
<name>A0ABS7BVS5_9BACL</name>
<dbReference type="NCBIfam" id="NF038032">
    <property type="entry name" value="CehA_McbA_metalo"/>
    <property type="match status" value="1"/>
</dbReference>
<gene>
    <name evidence="1" type="ORF">K0U00_01695</name>
</gene>
<dbReference type="Proteomes" id="UP001519887">
    <property type="component" value="Unassembled WGS sequence"/>
</dbReference>
<sequence>MGIRIKVYDANEQLTPCRIVIRKSGNGPVEDNGNAGEIIYCSGEHDFEAVNGEYMIEVFKGKLYAPVRHTAAVHTGNVEFRVQLKPLVDTRKLGLYSFDAHSHVSRNENLVTGNLGWASTVMMAEDFNFFYAGSPYDHETHLEYLNKEYKSDAPYREQFASDIRQINQINQEGFIIDIGNEFVKCRYGHICLFNFVQKPPFSKYYDEAWDPWNDSNRQGDEPRYEISYPYEAVLAEKQEHSFAFSAHPTSWWWGMHDVFITNIASTLAFDLLTGAVDGMVIMGYGSDKKAYQDLWFEALRNGYFIPGVAETDVSFDAVPKQRFLQYKTYAFLEEFSMQALGAAMKNGRNIVSSGPILVMRVNGQLPGAVFSYESGEAFEIAIEAYSCYEASLSTVQLIVNGDIAAEYAVSDMQYDCTHRIEVKEDSFVIAKCYDFAGNVAITSPVYIRNQPFVNKGYLSDVNVHVRKAGKPAVGVYWLDDEPGRNAFEGKVLVQMNPVSSLHISVDGEVRTVKLFELDELQRIFKHLYLGDFNRDKRYQSGEVPADAFKIARVKEILNHVELNVEF</sequence>
<dbReference type="Gene3D" id="3.20.20.140">
    <property type="entry name" value="Metal-dependent hydrolases"/>
    <property type="match status" value="1"/>
</dbReference>
<evidence type="ECO:0000313" key="2">
    <source>
        <dbReference type="Proteomes" id="UP001519887"/>
    </source>
</evidence>
<organism evidence="1 2">
    <name type="scientific">Paenibacillus sepulcri</name>
    <dbReference type="NCBI Taxonomy" id="359917"/>
    <lineage>
        <taxon>Bacteria</taxon>
        <taxon>Bacillati</taxon>
        <taxon>Bacillota</taxon>
        <taxon>Bacilli</taxon>
        <taxon>Bacillales</taxon>
        <taxon>Paenibacillaceae</taxon>
        <taxon>Paenibacillus</taxon>
    </lineage>
</organism>
<protein>
    <submittedName>
        <fullName evidence="1">CehA/McbA family metallohydrolase</fullName>
    </submittedName>
</protein>
<comment type="caution">
    <text evidence="1">The sequence shown here is derived from an EMBL/GenBank/DDBJ whole genome shotgun (WGS) entry which is preliminary data.</text>
</comment>
<reference evidence="1 2" key="1">
    <citation type="submission" date="2021-07" db="EMBL/GenBank/DDBJ databases">
        <title>Paenibacillus radiodurans sp. nov., isolated from the southeastern edge of Tengger Desert.</title>
        <authorList>
            <person name="Zhang G."/>
        </authorList>
    </citation>
    <scope>NUCLEOTIDE SEQUENCE [LARGE SCALE GENOMIC DNA]</scope>
    <source>
        <strain evidence="1 2">CCM 7311</strain>
    </source>
</reference>
<evidence type="ECO:0000313" key="1">
    <source>
        <dbReference type="EMBL" id="MBW7452755.1"/>
    </source>
</evidence>
<accession>A0ABS7BVS5</accession>
<dbReference type="RefSeq" id="WP_210046510.1">
    <property type="nucleotide sequence ID" value="NZ_JBHLVU010000030.1"/>
</dbReference>
<keyword evidence="2" id="KW-1185">Reference proteome</keyword>